<dbReference type="PANTHER" id="PTHR37540:SF5">
    <property type="entry name" value="TRANSCRIPTION FACTOR DOMAIN-CONTAINING PROTEIN"/>
    <property type="match status" value="1"/>
</dbReference>
<feature type="region of interest" description="Disordered" evidence="1">
    <location>
        <begin position="29"/>
        <end position="51"/>
    </location>
</feature>
<dbReference type="OrthoDB" id="4158087at2759"/>
<organism evidence="2 3">
    <name type="scientific">Paraphoma chrysanthemicola</name>
    <dbReference type="NCBI Taxonomy" id="798071"/>
    <lineage>
        <taxon>Eukaryota</taxon>
        <taxon>Fungi</taxon>
        <taxon>Dikarya</taxon>
        <taxon>Ascomycota</taxon>
        <taxon>Pezizomycotina</taxon>
        <taxon>Dothideomycetes</taxon>
        <taxon>Pleosporomycetidae</taxon>
        <taxon>Pleosporales</taxon>
        <taxon>Pleosporineae</taxon>
        <taxon>Phaeosphaeriaceae</taxon>
        <taxon>Paraphoma</taxon>
    </lineage>
</organism>
<dbReference type="PANTHER" id="PTHR37540">
    <property type="entry name" value="TRANSCRIPTION FACTOR (ACR-2), PUTATIVE-RELATED-RELATED"/>
    <property type="match status" value="1"/>
</dbReference>
<sequence length="483" mass="55044">MTTRFEFVAQDPSAKLKPGKDTLIRSHCMQGKNKRPNSRRSQKEQHKKKNGNIIVSQTVKPQGPLTIPKSPDEFTLARFAWPNIDTESRQLLFKAFAFNVPNPSLTPLDRCVDFDTFEKVTFEWVFSDAAFLHCVLYATHAVDDFLTPGWNGQPGEKTVFHLRQTLRLLNKKIAGSDIHKDEAALNIVVQLGFLAACFGDWCAAIAHFSGLHKIIELRGGQSFLRTRPKLHFKIDRLDLAYSLSSGKQPMFRHATEQWRPTLPIAPVAADALQPPIYWDSGLQSVFLDFQKMAVTVNRYMQSHTQYNAKCFQDVLSSLQSRLLHLEGGLEDPSQELIRLSLLAFLATTFKTPGRKIPYGWIANRISEKYTTANISSSKLTDSLRIWILLITAISVTDVEQPWLQVAWQELSLALDWESVKSELMSVMWIECIHDGPGAVAYHRLADLNYKQGHEQNFMTRPECRTRRWQESRKCLTCGQPDRA</sequence>
<evidence type="ECO:0000313" key="3">
    <source>
        <dbReference type="Proteomes" id="UP000813461"/>
    </source>
</evidence>
<gene>
    <name evidence="2" type="ORF">FB567DRAFT_544790</name>
</gene>
<dbReference type="EMBL" id="JAGMVJ010000002">
    <property type="protein sequence ID" value="KAH7093436.1"/>
    <property type="molecule type" value="Genomic_DNA"/>
</dbReference>
<evidence type="ECO:0000256" key="1">
    <source>
        <dbReference type="SAM" id="MobiDB-lite"/>
    </source>
</evidence>
<proteinExistence type="predicted"/>
<name>A0A8K0W2S8_9PLEO</name>
<protein>
    <submittedName>
        <fullName evidence="2">Uncharacterized protein</fullName>
    </submittedName>
</protein>
<accession>A0A8K0W2S8</accession>
<reference evidence="2" key="1">
    <citation type="journal article" date="2021" name="Nat. Commun.">
        <title>Genetic determinants of endophytism in the Arabidopsis root mycobiome.</title>
        <authorList>
            <person name="Mesny F."/>
            <person name="Miyauchi S."/>
            <person name="Thiergart T."/>
            <person name="Pickel B."/>
            <person name="Atanasova L."/>
            <person name="Karlsson M."/>
            <person name="Huettel B."/>
            <person name="Barry K.W."/>
            <person name="Haridas S."/>
            <person name="Chen C."/>
            <person name="Bauer D."/>
            <person name="Andreopoulos W."/>
            <person name="Pangilinan J."/>
            <person name="LaButti K."/>
            <person name="Riley R."/>
            <person name="Lipzen A."/>
            <person name="Clum A."/>
            <person name="Drula E."/>
            <person name="Henrissat B."/>
            <person name="Kohler A."/>
            <person name="Grigoriev I.V."/>
            <person name="Martin F.M."/>
            <person name="Hacquard S."/>
        </authorList>
    </citation>
    <scope>NUCLEOTIDE SEQUENCE</scope>
    <source>
        <strain evidence="2">MPI-SDFR-AT-0120</strain>
    </source>
</reference>
<evidence type="ECO:0000313" key="2">
    <source>
        <dbReference type="EMBL" id="KAH7093436.1"/>
    </source>
</evidence>
<keyword evidence="3" id="KW-1185">Reference proteome</keyword>
<feature type="compositionally biased region" description="Basic residues" evidence="1">
    <location>
        <begin position="32"/>
        <end position="50"/>
    </location>
</feature>
<comment type="caution">
    <text evidence="2">The sequence shown here is derived from an EMBL/GenBank/DDBJ whole genome shotgun (WGS) entry which is preliminary data.</text>
</comment>
<dbReference type="AlphaFoldDB" id="A0A8K0W2S8"/>
<dbReference type="Proteomes" id="UP000813461">
    <property type="component" value="Unassembled WGS sequence"/>
</dbReference>